<dbReference type="GO" id="GO:0008483">
    <property type="term" value="F:transaminase activity"/>
    <property type="evidence" value="ECO:0007669"/>
    <property type="project" value="UniProtKB-KW"/>
</dbReference>
<dbReference type="Pfam" id="PF01063">
    <property type="entry name" value="Aminotran_4"/>
    <property type="match status" value="1"/>
</dbReference>
<evidence type="ECO:0000256" key="4">
    <source>
        <dbReference type="ARBA" id="ARBA00022679"/>
    </source>
</evidence>
<dbReference type="Gene3D" id="3.20.10.10">
    <property type="entry name" value="D-amino Acid Aminotransferase, subunit A, domain 2"/>
    <property type="match status" value="1"/>
</dbReference>
<comment type="catalytic activity">
    <reaction evidence="8">
        <text>L-valine + 2-oxoglutarate = 3-methyl-2-oxobutanoate + L-glutamate</text>
        <dbReference type="Rhea" id="RHEA:24813"/>
        <dbReference type="ChEBI" id="CHEBI:11851"/>
        <dbReference type="ChEBI" id="CHEBI:16810"/>
        <dbReference type="ChEBI" id="CHEBI:29985"/>
        <dbReference type="ChEBI" id="CHEBI:57762"/>
        <dbReference type="EC" id="2.6.1.42"/>
    </reaction>
</comment>
<dbReference type="InterPro" id="IPR018300">
    <property type="entry name" value="Aminotrans_IV_CS"/>
</dbReference>
<dbReference type="Gene3D" id="3.30.470.10">
    <property type="match status" value="1"/>
</dbReference>
<reference evidence="9" key="1">
    <citation type="journal article" date="2020" name="Nat. Genet.">
        <title>Genomic diversifications of five Gossypium allopolyploid species and their impact on cotton improvement.</title>
        <authorList>
            <person name="Chen Z.J."/>
            <person name="Sreedasyam A."/>
            <person name="Ando A."/>
            <person name="Song Q."/>
            <person name="De Santiago L.M."/>
            <person name="Hulse-Kemp A.M."/>
            <person name="Ding M."/>
            <person name="Ye W."/>
            <person name="Kirkbride R.C."/>
            <person name="Jenkins J."/>
            <person name="Plott C."/>
            <person name="Lovell J."/>
            <person name="Lin Y.M."/>
            <person name="Vaughn R."/>
            <person name="Liu B."/>
            <person name="Simpson S."/>
            <person name="Scheffler B.E."/>
            <person name="Wen L."/>
            <person name="Saski C.A."/>
            <person name="Grover C.E."/>
            <person name="Hu G."/>
            <person name="Conover J.L."/>
            <person name="Carlson J.W."/>
            <person name="Shu S."/>
            <person name="Boston L.B."/>
            <person name="Williams M."/>
            <person name="Peterson D.G."/>
            <person name="McGee K."/>
            <person name="Jones D.C."/>
            <person name="Wendel J.F."/>
            <person name="Stelly D.M."/>
            <person name="Grimwood J."/>
            <person name="Schmutz J."/>
        </authorList>
    </citation>
    <scope>NUCLEOTIDE SEQUENCE [LARGE SCALE GENOMIC DNA]</scope>
    <source>
        <strain evidence="9">cv. TM-1</strain>
    </source>
</reference>
<keyword evidence="9" id="KW-1185">Reference proteome</keyword>
<comment type="catalytic activity">
    <reaction evidence="8">
        <text>L-isoleucine + 2-oxoglutarate = (S)-3-methyl-2-oxopentanoate + L-glutamate</text>
        <dbReference type="Rhea" id="RHEA:24801"/>
        <dbReference type="ChEBI" id="CHEBI:16810"/>
        <dbReference type="ChEBI" id="CHEBI:29985"/>
        <dbReference type="ChEBI" id="CHEBI:35146"/>
        <dbReference type="ChEBI" id="CHEBI:58045"/>
        <dbReference type="EC" id="2.6.1.42"/>
    </reaction>
</comment>
<accession>A0ABM3BLZ9</accession>
<keyword evidence="8" id="KW-0028">Amino-acid biosynthesis</keyword>
<dbReference type="GeneID" id="107905209"/>
<organism evidence="9 10">
    <name type="scientific">Gossypium hirsutum</name>
    <name type="common">Upland cotton</name>
    <name type="synonym">Gossypium mexicanum</name>
    <dbReference type="NCBI Taxonomy" id="3635"/>
    <lineage>
        <taxon>Eukaryota</taxon>
        <taxon>Viridiplantae</taxon>
        <taxon>Streptophyta</taxon>
        <taxon>Embryophyta</taxon>
        <taxon>Tracheophyta</taxon>
        <taxon>Spermatophyta</taxon>
        <taxon>Magnoliopsida</taxon>
        <taxon>eudicotyledons</taxon>
        <taxon>Gunneridae</taxon>
        <taxon>Pentapetalae</taxon>
        <taxon>rosids</taxon>
        <taxon>malvids</taxon>
        <taxon>Malvales</taxon>
        <taxon>Malvaceae</taxon>
        <taxon>Malvoideae</taxon>
        <taxon>Gossypium</taxon>
    </lineage>
</organism>
<protein>
    <recommendedName>
        <fullName evidence="8">Branched-chain-amino-acid aminotransferase</fullName>
        <ecNumber evidence="8">2.6.1.42</ecNumber>
    </recommendedName>
</protein>
<evidence type="ECO:0000256" key="3">
    <source>
        <dbReference type="ARBA" id="ARBA00022576"/>
    </source>
</evidence>
<dbReference type="PANTHER" id="PTHR42825">
    <property type="entry name" value="AMINO ACID AMINOTRANSFERASE"/>
    <property type="match status" value="1"/>
</dbReference>
<comment type="similarity">
    <text evidence="2 6">Belongs to the class-IV pyridoxal-phosphate-dependent aminotransferase family.</text>
</comment>
<dbReference type="InterPro" id="IPR033939">
    <property type="entry name" value="BCAT_family"/>
</dbReference>
<name>A0ABM3BLZ9_GOSHI</name>
<proteinExistence type="inferred from homology"/>
<dbReference type="PANTHER" id="PTHR42825:SF9">
    <property type="entry name" value="BRANCHED-CHAIN-AMINO-ACID AMINOTRANSFERASE 2, CHLOROPLASTIC"/>
    <property type="match status" value="1"/>
</dbReference>
<evidence type="ECO:0000256" key="8">
    <source>
        <dbReference type="RuleBase" id="RU004517"/>
    </source>
</evidence>
<comment type="catalytic activity">
    <reaction evidence="8">
        <text>L-leucine + 2-oxoglutarate = 4-methyl-2-oxopentanoate + L-glutamate</text>
        <dbReference type="Rhea" id="RHEA:18321"/>
        <dbReference type="ChEBI" id="CHEBI:16810"/>
        <dbReference type="ChEBI" id="CHEBI:17865"/>
        <dbReference type="ChEBI" id="CHEBI:29985"/>
        <dbReference type="ChEBI" id="CHEBI:57427"/>
        <dbReference type="EC" id="2.6.1.42"/>
    </reaction>
</comment>
<dbReference type="SUPFAM" id="SSF56752">
    <property type="entry name" value="D-aminoacid aminotransferase-like PLP-dependent enzymes"/>
    <property type="match status" value="1"/>
</dbReference>
<dbReference type="NCBIfam" id="TIGR01123">
    <property type="entry name" value="ilvE_II"/>
    <property type="match status" value="1"/>
</dbReference>
<dbReference type="InterPro" id="IPR043131">
    <property type="entry name" value="BCAT-like_N"/>
</dbReference>
<keyword evidence="8" id="KW-0100">Branched-chain amino acid biosynthesis</keyword>
<sequence>MAIQKSSSIRNLLQSLRAASFSSMIANDHRFTSQAYSPATTKPSGYRGIFWLGKICDDEDADVNWDKLGFGLTQTDYMYVMSCCKDQSFLKGQLCRYANIELSPSAGVLNYGQGVYEGMKANRTQDGRILLFRAGQNAGRMRHGAERMCMPSPSIDQFIDAVKETVSANKRWIPPPGKGSLYVRPMLLGTGPILGLAPAPEYTFLVYVSPVGYYFKEGTAPLNLYIEEEYVRASPGGAGGVKSITNYAPVMKAITKAKDRGFSDVLYLDAINKKYLEEVSSCNIFIVKGNVISTPATNGTILEGVTRKSIIEIAKDHGYQVEERPVAVDELVDADEVFCTGTAVGVALVGSITYRNKRTEFRSEGRLVCQQLYSTLVGLQTGRIEDKKGWTLEIN</sequence>
<dbReference type="InterPro" id="IPR005786">
    <property type="entry name" value="B_amino_transII"/>
</dbReference>
<keyword evidence="4 8" id="KW-0808">Transferase</keyword>
<evidence type="ECO:0000313" key="9">
    <source>
        <dbReference type="Proteomes" id="UP000818029"/>
    </source>
</evidence>
<dbReference type="PROSITE" id="PS00770">
    <property type="entry name" value="AA_TRANSFER_CLASS_4"/>
    <property type="match status" value="1"/>
</dbReference>
<comment type="cofactor">
    <cofactor evidence="1 7">
        <name>pyridoxal 5'-phosphate</name>
        <dbReference type="ChEBI" id="CHEBI:597326"/>
    </cofactor>
</comment>
<dbReference type="RefSeq" id="XP_040968080.1">
    <property type="nucleotide sequence ID" value="XM_041112146.1"/>
</dbReference>
<evidence type="ECO:0000256" key="6">
    <source>
        <dbReference type="RuleBase" id="RU004106"/>
    </source>
</evidence>
<keyword evidence="3 8" id="KW-0032">Aminotransferase</keyword>
<dbReference type="NCBIfam" id="NF009897">
    <property type="entry name" value="PRK13357.1"/>
    <property type="match status" value="1"/>
</dbReference>
<dbReference type="Proteomes" id="UP000818029">
    <property type="component" value="Chromosome A05"/>
</dbReference>
<keyword evidence="5 7" id="KW-0663">Pyridoxal phosphate</keyword>
<evidence type="ECO:0000313" key="10">
    <source>
        <dbReference type="RefSeq" id="XP_040968080.1"/>
    </source>
</evidence>
<evidence type="ECO:0000256" key="5">
    <source>
        <dbReference type="ARBA" id="ARBA00022898"/>
    </source>
</evidence>
<dbReference type="InterPro" id="IPR036038">
    <property type="entry name" value="Aminotransferase-like"/>
</dbReference>
<dbReference type="InterPro" id="IPR043132">
    <property type="entry name" value="BCAT-like_C"/>
</dbReference>
<dbReference type="PIRSF" id="PIRSF006468">
    <property type="entry name" value="BCAT1"/>
    <property type="match status" value="1"/>
</dbReference>
<evidence type="ECO:0000256" key="7">
    <source>
        <dbReference type="RuleBase" id="RU004516"/>
    </source>
</evidence>
<evidence type="ECO:0000256" key="1">
    <source>
        <dbReference type="ARBA" id="ARBA00001933"/>
    </source>
</evidence>
<dbReference type="CDD" id="cd01557">
    <property type="entry name" value="BCAT_beta_family"/>
    <property type="match status" value="1"/>
</dbReference>
<dbReference type="EC" id="2.6.1.42" evidence="8"/>
<evidence type="ECO:0000256" key="2">
    <source>
        <dbReference type="ARBA" id="ARBA00009320"/>
    </source>
</evidence>
<reference evidence="10" key="2">
    <citation type="submission" date="2025-08" db="UniProtKB">
        <authorList>
            <consortium name="RefSeq"/>
        </authorList>
    </citation>
    <scope>IDENTIFICATION</scope>
</reference>
<gene>
    <name evidence="10" type="primary">LOC107905209</name>
</gene>
<dbReference type="InterPro" id="IPR001544">
    <property type="entry name" value="Aminotrans_IV"/>
</dbReference>